<evidence type="ECO:0000256" key="1">
    <source>
        <dbReference type="SAM" id="MobiDB-lite"/>
    </source>
</evidence>
<evidence type="ECO:0000259" key="2">
    <source>
        <dbReference type="Pfam" id="PF26288"/>
    </source>
</evidence>
<dbReference type="eggNOG" id="ENOG502SF1N">
    <property type="taxonomic scope" value="Eukaryota"/>
</dbReference>
<sequence>MARELNSLFMPNPPMDSRCTIFSLQDFPPISAPAPNPLFAPQPHPNHAPFEKDRRMPNYQTYNSQGMQGNYVGRPVQPLMDAPAKPFQGYGCLSWLSSKGGLLTTADNKSISFQAKVFCEETQNDLLQVLRVGFTLKYTAIHHEANQFTATEVVPVYGEEADRIFKNAIEIDLEKADPTPANSKDAYSLVLEKNSYSALLGTFERQGMYKVQLSSLHSQMSNYGDDKLFRYVGTSSMKRRQFVERRTHIFHLQNDDSITLQYPAVYQLIVLLSSFLLRRGGVASIQCLFNYYTSNDVHQSIKDFFGYDRQVFMNLLTTHNFVFAMFPNRSFVSARRNLPDFDYIGFVNQYFPALMTAQQQNGFAAQNQQLQRSVSLPIRDSYGMNGRGPQQNYRMQQQPQRQYQAPPSLMSTTHPVSFIDPRMTSPPTDDWNLVSSASTWSSQTSNVTRQPSCENTTISLDIFNDNTLTSEFGNLNLLRQNDSDKTSSAVQVDEPIGKLNCTCKCTCGRAGSNNVGAIGSSRGLPTILPGVSNFGPMAPIGTRPSSNSTSSSEEQPKFSESYNLFGSNDILSGSLDSLRFGNL</sequence>
<dbReference type="STRING" id="1561998.A0A1I7TNG9"/>
<dbReference type="GO" id="GO:0010629">
    <property type="term" value="P:negative regulation of gene expression"/>
    <property type="evidence" value="ECO:0007669"/>
    <property type="project" value="TreeGrafter"/>
</dbReference>
<proteinExistence type="predicted"/>
<evidence type="ECO:0000313" key="4">
    <source>
        <dbReference type="WBParaSite" id="Csp11.Scaffold629.g10187.t1"/>
    </source>
</evidence>
<dbReference type="Proteomes" id="UP000095282">
    <property type="component" value="Unplaced"/>
</dbReference>
<name>A0A1I7TNG9_9PELO</name>
<feature type="region of interest" description="Disordered" evidence="1">
    <location>
        <begin position="536"/>
        <end position="558"/>
    </location>
</feature>
<evidence type="ECO:0000313" key="3">
    <source>
        <dbReference type="Proteomes" id="UP000095282"/>
    </source>
</evidence>
<dbReference type="Pfam" id="PF26288">
    <property type="entry name" value="WHD_lin-66"/>
    <property type="match status" value="1"/>
</dbReference>
<protein>
    <submittedName>
        <fullName evidence="4">NDT80 domain-containing protein</fullName>
    </submittedName>
</protein>
<dbReference type="InterPro" id="IPR058991">
    <property type="entry name" value="Lin-66-like_WHD"/>
</dbReference>
<feature type="domain" description="Lin-66-like winged helix" evidence="2">
    <location>
        <begin position="179"/>
        <end position="262"/>
    </location>
</feature>
<organism evidence="3 4">
    <name type="scientific">Caenorhabditis tropicalis</name>
    <dbReference type="NCBI Taxonomy" id="1561998"/>
    <lineage>
        <taxon>Eukaryota</taxon>
        <taxon>Metazoa</taxon>
        <taxon>Ecdysozoa</taxon>
        <taxon>Nematoda</taxon>
        <taxon>Chromadorea</taxon>
        <taxon>Rhabditida</taxon>
        <taxon>Rhabditina</taxon>
        <taxon>Rhabditomorpha</taxon>
        <taxon>Rhabditoidea</taxon>
        <taxon>Rhabditidae</taxon>
        <taxon>Peloderinae</taxon>
        <taxon>Caenorhabditis</taxon>
    </lineage>
</organism>
<keyword evidence="3" id="KW-1185">Reference proteome</keyword>
<dbReference type="GO" id="GO:0005737">
    <property type="term" value="C:cytoplasm"/>
    <property type="evidence" value="ECO:0007669"/>
    <property type="project" value="TreeGrafter"/>
</dbReference>
<accession>A0A1I7TNG9</accession>
<dbReference type="WBParaSite" id="Csp11.Scaffold629.g10187.t1">
    <property type="protein sequence ID" value="Csp11.Scaffold629.g10187.t1"/>
    <property type="gene ID" value="Csp11.Scaffold629.g10187"/>
</dbReference>
<dbReference type="PANTHER" id="PTHR36949:SF1">
    <property type="entry name" value="ANAPHASE-PROMOTING COMPLEX SUBUNIT 1-RELATED"/>
    <property type="match status" value="1"/>
</dbReference>
<dbReference type="AlphaFoldDB" id="A0A1I7TNG9"/>
<reference evidence="4" key="1">
    <citation type="submission" date="2016-11" db="UniProtKB">
        <authorList>
            <consortium name="WormBaseParasite"/>
        </authorList>
    </citation>
    <scope>IDENTIFICATION</scope>
</reference>
<dbReference type="PANTHER" id="PTHR36949">
    <property type="entry name" value="PROTEIN CBR-LIN-66"/>
    <property type="match status" value="1"/>
</dbReference>